<accession>K0SXU3</accession>
<dbReference type="AlphaFoldDB" id="K0SXU3"/>
<feature type="compositionally biased region" description="Low complexity" evidence="1">
    <location>
        <begin position="452"/>
        <end position="467"/>
    </location>
</feature>
<gene>
    <name evidence="3" type="ORF">THAOC_07349</name>
</gene>
<dbReference type="PANTHER" id="PTHR45761">
    <property type="entry name" value="EXTENDED SYNAPTOTAGMIN-LIKE PROTEIN 2, ISOFORM C"/>
    <property type="match status" value="1"/>
</dbReference>
<protein>
    <recommendedName>
        <fullName evidence="2">C2 domain-containing protein</fullName>
    </recommendedName>
</protein>
<dbReference type="EMBL" id="AGNL01007483">
    <property type="protein sequence ID" value="EJK71233.1"/>
    <property type="molecule type" value="Genomic_DNA"/>
</dbReference>
<evidence type="ECO:0000313" key="3">
    <source>
        <dbReference type="EMBL" id="EJK71233.1"/>
    </source>
</evidence>
<name>K0SXU3_THAOC</name>
<dbReference type="PROSITE" id="PS50004">
    <property type="entry name" value="C2"/>
    <property type="match status" value="2"/>
</dbReference>
<dbReference type="OMA" id="KMFANDI"/>
<evidence type="ECO:0000313" key="4">
    <source>
        <dbReference type="Proteomes" id="UP000266841"/>
    </source>
</evidence>
<dbReference type="Gene3D" id="2.60.40.150">
    <property type="entry name" value="C2 domain"/>
    <property type="match status" value="2"/>
</dbReference>
<evidence type="ECO:0000256" key="1">
    <source>
        <dbReference type="SAM" id="MobiDB-lite"/>
    </source>
</evidence>
<comment type="caution">
    <text evidence="3">The sequence shown here is derived from an EMBL/GenBank/DDBJ whole genome shotgun (WGS) entry which is preliminary data.</text>
</comment>
<feature type="domain" description="C2" evidence="2">
    <location>
        <begin position="191"/>
        <end position="318"/>
    </location>
</feature>
<dbReference type="SMART" id="SM00239">
    <property type="entry name" value="C2"/>
    <property type="match status" value="2"/>
</dbReference>
<dbReference type="InterPro" id="IPR035892">
    <property type="entry name" value="C2_domain_sf"/>
</dbReference>
<reference evidence="3 4" key="1">
    <citation type="journal article" date="2012" name="Genome Biol.">
        <title>Genome and low-iron response of an oceanic diatom adapted to chronic iron limitation.</title>
        <authorList>
            <person name="Lommer M."/>
            <person name="Specht M."/>
            <person name="Roy A.S."/>
            <person name="Kraemer L."/>
            <person name="Andreson R."/>
            <person name="Gutowska M.A."/>
            <person name="Wolf J."/>
            <person name="Bergner S.V."/>
            <person name="Schilhabel M.B."/>
            <person name="Klostermeier U.C."/>
            <person name="Beiko R.G."/>
            <person name="Rosenstiel P."/>
            <person name="Hippler M."/>
            <person name="Laroche J."/>
        </authorList>
    </citation>
    <scope>NUCLEOTIDE SEQUENCE [LARGE SCALE GENOMIC DNA]</scope>
    <source>
        <strain evidence="3 4">CCMP1005</strain>
    </source>
</reference>
<dbReference type="SUPFAM" id="SSF49562">
    <property type="entry name" value="C2 domain (Calcium/lipid-binding domain, CaLB)"/>
    <property type="match status" value="3"/>
</dbReference>
<feature type="non-terminal residue" evidence="3">
    <location>
        <position position="1"/>
    </location>
</feature>
<dbReference type="Pfam" id="PF00168">
    <property type="entry name" value="C2"/>
    <property type="match status" value="3"/>
</dbReference>
<proteinExistence type="predicted"/>
<feature type="domain" description="C2" evidence="2">
    <location>
        <begin position="582"/>
        <end position="714"/>
    </location>
</feature>
<dbReference type="PANTHER" id="PTHR45761:SF1">
    <property type="entry name" value="EXTENDED SYNAPTOTAGMIN-LIKE PROTEIN 2, ISOFORM C"/>
    <property type="match status" value="1"/>
</dbReference>
<dbReference type="InterPro" id="IPR051634">
    <property type="entry name" value="Extended_Synaptotagmin"/>
</dbReference>
<dbReference type="CDD" id="cd00030">
    <property type="entry name" value="C2"/>
    <property type="match status" value="2"/>
</dbReference>
<evidence type="ECO:0000259" key="2">
    <source>
        <dbReference type="PROSITE" id="PS50004"/>
    </source>
</evidence>
<keyword evidence="4" id="KW-1185">Reference proteome</keyword>
<dbReference type="InterPro" id="IPR000008">
    <property type="entry name" value="C2_dom"/>
</dbReference>
<dbReference type="eggNOG" id="KOG1012">
    <property type="taxonomic scope" value="Eukaryota"/>
</dbReference>
<dbReference type="OrthoDB" id="1029639at2759"/>
<organism evidence="3 4">
    <name type="scientific">Thalassiosira oceanica</name>
    <name type="common">Marine diatom</name>
    <dbReference type="NCBI Taxonomy" id="159749"/>
    <lineage>
        <taxon>Eukaryota</taxon>
        <taxon>Sar</taxon>
        <taxon>Stramenopiles</taxon>
        <taxon>Ochrophyta</taxon>
        <taxon>Bacillariophyta</taxon>
        <taxon>Coscinodiscophyceae</taxon>
        <taxon>Thalassiosirophycidae</taxon>
        <taxon>Thalassiosirales</taxon>
        <taxon>Thalassiosiraceae</taxon>
        <taxon>Thalassiosira</taxon>
    </lineage>
</organism>
<feature type="region of interest" description="Disordered" evidence="1">
    <location>
        <begin position="36"/>
        <end position="69"/>
    </location>
</feature>
<feature type="region of interest" description="Disordered" evidence="1">
    <location>
        <begin position="452"/>
        <end position="479"/>
    </location>
</feature>
<dbReference type="Proteomes" id="UP000266841">
    <property type="component" value="Unassembled WGS sequence"/>
</dbReference>
<sequence>AVSNTIKETLVRLPMFDFGKGLGNDPTEISRHMRTGADAQRNEGSNSLRQARPRGQGTKDGSTKGMPKKQAGIQVDVDVCWDGNCDIMLQATFTKSAKVTFGVKHIKLSGRMSILLSPLTTELPVISAIQYGFTNPPTYKWSTAAWSIVSLLCCAAKVQALTNNLSVVQSALLSTINSTLASMLVLPNRMVMPMDLGSYDYLDVYQPPVGMVRLKAVRGRGFQVLRKMFANDIPDLYCVVSLGASESNGGSFKTTTKMDNCTPCWEDESGDFILYDLDQNIYVECWDEDRFDSDDMLGKASITVRELFMNDGTSELELMMNDRKTGCYITLSGEMFHLCDQVQSLSSLKYEGKNSLRGLYTIVVTRAFDIPLKRDEAATYVQVKYGPGSSYEKKFQTGVIADYPGYDCLNPMYDCAFHVPITTDMLGSDGGLDSSEIDEGRLREAAALFSTDSSLNSSDQPQSLSSSVHGRTTRRRSIVASSITSSITAAKKVAGKNTNDTGPMARSIVLKLIDDTGADGSKAHGTLGEIVISHDDLLRARKYTITETRPIGMGGAKLEFRIILSGLQSREERQMWTSRGMRRSSMGASGRASFATVGEMKRIRVTVIRGSGFPIRKRKGLKKDDVPDVYVHLRLNAWEAEDEPIKSCTWRTRTIKDDTMPQWHESKDFDVDPTCDLIRLDALDENKKGKSDPLGSAEVQVSSLLRKRTMRLNLKTEDVLNGATVTLKCITLDSSNEIDGKVKEGEEEDDELRDESCGPFLSTLSSSLDPIIDSAADDESLVSLSSRQKVMNKLIDVKNHVSFPPVSISLKRRREKKKS</sequence>